<dbReference type="InterPro" id="IPR007284">
    <property type="entry name" value="Ground-like_dom"/>
</dbReference>
<keyword evidence="4" id="KW-1185">Reference proteome</keyword>
<sequence length="440" mass="46620">MIMKMLNARCDNDVISGGRATQLILQLLITLIIMLNKPSDACFGGGSLCCPPSAMHCAHTAPPCSSTSDGCGRNGCGSGGSYLGPPPPAPLGVGAGGAYMQQPMAYVSSGSGPSYGGGSNIGALYQTAEKRPPIGGNFYTGGDKAVADNIAPGYGGGMRGSEDGIVGFTPPANIAPPPPPPPLELPLPLPKQYAYNNDMMQPEEQLAPAAMTQESRAPEGKQNLPYRQPSVSENAYEEIVSDHEGAQQQQQQQLFTDKTDKNSINIGSMVTSDSNNKYDQTESHTSINDGTNYKTNSAYQSDTSAAESDHGATTALATAMRSAEFTSLESSGLDAKNNAISEAIAGYDKSNGNAIIESRSIETDDSTCNDPVLKAIIESTLKEHRDNLDAARSIESKASKRFGGRFNSIVSDSEFAYVNWYGKRNCQLQFNGRHSLTWED</sequence>
<dbReference type="AlphaFoldDB" id="A0A4E9FL33"/>
<evidence type="ECO:0000256" key="1">
    <source>
        <dbReference type="SAM" id="MobiDB-lite"/>
    </source>
</evidence>
<feature type="compositionally biased region" description="Polar residues" evidence="1">
    <location>
        <begin position="262"/>
        <end position="294"/>
    </location>
</feature>
<feature type="domain" description="Ground-like" evidence="2">
    <location>
        <begin position="365"/>
        <end position="438"/>
    </location>
</feature>
<dbReference type="OrthoDB" id="5873773at2759"/>
<organism evidence="3">
    <name type="scientific">Brugia malayi</name>
    <name type="common">Filarial nematode worm</name>
    <dbReference type="NCBI Taxonomy" id="6279"/>
    <lineage>
        <taxon>Eukaryota</taxon>
        <taxon>Metazoa</taxon>
        <taxon>Ecdysozoa</taxon>
        <taxon>Nematoda</taxon>
        <taxon>Chromadorea</taxon>
        <taxon>Rhabditida</taxon>
        <taxon>Spirurina</taxon>
        <taxon>Spiruromorpha</taxon>
        <taxon>Filarioidea</taxon>
        <taxon>Onchocercidae</taxon>
        <taxon>Brugia</taxon>
    </lineage>
</organism>
<dbReference type="STRING" id="6279.A0A5S6PTL8"/>
<evidence type="ECO:0000313" key="3">
    <source>
        <dbReference type="EMBL" id="VIO97154.1"/>
    </source>
</evidence>
<gene>
    <name evidence="3 5" type="primary">Bma-grl-16</name>
    <name evidence="3" type="ORF">BM_BM6977</name>
</gene>
<accession>A0A4E9FL33</accession>
<dbReference type="GeneID" id="6105505"/>
<evidence type="ECO:0000313" key="4">
    <source>
        <dbReference type="Proteomes" id="UP000006672"/>
    </source>
</evidence>
<reference evidence="5" key="3">
    <citation type="submission" date="2019-12" db="UniProtKB">
        <authorList>
            <consortium name="WormBaseParasite"/>
        </authorList>
    </citation>
    <scope>IDENTIFICATION</scope>
</reference>
<reference evidence="3" key="2">
    <citation type="submission" date="2019-04" db="EMBL/GenBank/DDBJ databases">
        <authorList>
            <person name="Howe K."/>
            <person name="Paulini M."/>
            <person name="Williams G."/>
        </authorList>
    </citation>
    <scope>NUCLEOTIDE SEQUENCE [LARGE SCALE GENOMIC DNA]</scope>
    <source>
        <strain evidence="3">FR3</strain>
    </source>
</reference>
<protein>
    <submittedName>
        <fullName evidence="3 5">Ground-like domain-containing protein</fullName>
    </submittedName>
</protein>
<accession>A0A5S6PTL8</accession>
<dbReference type="RefSeq" id="XP_042936864.1">
    <property type="nucleotide sequence ID" value="XM_043080930.1"/>
</dbReference>
<dbReference type="EMBL" id="CAAKNF010000194">
    <property type="protein sequence ID" value="VIO97154.1"/>
    <property type="molecule type" value="Genomic_DNA"/>
</dbReference>
<dbReference type="WBParaSite" id="Bm6977a.1">
    <property type="protein sequence ID" value="Bm6977a.1"/>
    <property type="gene ID" value="WBGene00227238"/>
</dbReference>
<dbReference type="Pfam" id="PF04155">
    <property type="entry name" value="Ground-like"/>
    <property type="match status" value="1"/>
</dbReference>
<evidence type="ECO:0000313" key="5">
    <source>
        <dbReference type="WBParaSite" id="Bm6977a.1"/>
    </source>
</evidence>
<reference evidence="4" key="1">
    <citation type="journal article" date="2007" name="Science">
        <title>Draft genome of the filarial nematode parasite Brugia malayi.</title>
        <authorList>
            <person name="Ghedin E."/>
            <person name="Wang S."/>
            <person name="Spiro D."/>
            <person name="Caler E."/>
            <person name="Zhao Q."/>
            <person name="Crabtree J."/>
            <person name="Allen J.E."/>
            <person name="Delcher A.L."/>
            <person name="Guiliano D.B."/>
            <person name="Miranda-Saavedra D."/>
            <person name="Angiuoli S.V."/>
            <person name="Creasy T."/>
            <person name="Amedeo P."/>
            <person name="Haas B."/>
            <person name="El-Sayed N.M."/>
            <person name="Wortman J.R."/>
            <person name="Feldblyum T."/>
            <person name="Tallon L."/>
            <person name="Schatz M."/>
            <person name="Shumway M."/>
            <person name="Koo H."/>
            <person name="Salzberg S.L."/>
            <person name="Schobel S."/>
            <person name="Pertea M."/>
            <person name="Pop M."/>
            <person name="White O."/>
            <person name="Barton G.J."/>
            <person name="Carlow C.K."/>
            <person name="Crawford M.J."/>
            <person name="Daub J."/>
            <person name="Dimmic M.W."/>
            <person name="Estes C.F."/>
            <person name="Foster J.M."/>
            <person name="Ganatra M."/>
            <person name="Gregory W.F."/>
            <person name="Johnson N.M."/>
            <person name="Jin J."/>
            <person name="Komuniecki R."/>
            <person name="Korf I."/>
            <person name="Kumar S."/>
            <person name="Laney S."/>
            <person name="Li B.W."/>
            <person name="Li W."/>
            <person name="Lindblom T.H."/>
            <person name="Lustigman S."/>
            <person name="Ma D."/>
            <person name="Maina C.V."/>
            <person name="Martin D.M."/>
            <person name="McCarter J.P."/>
            <person name="McReynolds L."/>
            <person name="Mitreva M."/>
            <person name="Nutman T.B."/>
            <person name="Parkinson J."/>
            <person name="Peregrin-Alvarez J.M."/>
            <person name="Poole C."/>
            <person name="Ren Q."/>
            <person name="Saunders L."/>
            <person name="Sluder A.E."/>
            <person name="Smith K."/>
            <person name="Stanke M."/>
            <person name="Unnasch T.R."/>
            <person name="Ware J."/>
            <person name="Wei A.D."/>
            <person name="Weil G."/>
            <person name="Williams D.J."/>
            <person name="Zhang Y."/>
            <person name="Williams S.A."/>
            <person name="Fraser-Liggett C."/>
            <person name="Slatko B."/>
            <person name="Blaxter M.L."/>
            <person name="Scott A.L."/>
        </authorList>
    </citation>
    <scope>NUCLEOTIDE SEQUENCE</scope>
    <source>
        <strain evidence="4">FR3</strain>
    </source>
</reference>
<dbReference type="KEGG" id="bmy:BM_BM6977"/>
<dbReference type="Proteomes" id="UP000006672">
    <property type="component" value="Unassembled WGS sequence"/>
</dbReference>
<proteinExistence type="predicted"/>
<feature type="region of interest" description="Disordered" evidence="1">
    <location>
        <begin position="207"/>
        <end position="294"/>
    </location>
</feature>
<dbReference type="CTD" id="6105505"/>
<name>A0A4E9FL33_BRUMA</name>
<evidence type="ECO:0000259" key="2">
    <source>
        <dbReference type="Pfam" id="PF04155"/>
    </source>
</evidence>